<dbReference type="InterPro" id="IPR001611">
    <property type="entry name" value="Leu-rich_rpt"/>
</dbReference>
<accession>A0A9N7V9X8</accession>
<feature type="signal peptide" evidence="6">
    <location>
        <begin position="1"/>
        <end position="24"/>
    </location>
</feature>
<evidence type="ECO:0000259" key="8">
    <source>
        <dbReference type="SMART" id="SM00082"/>
    </source>
</evidence>
<dbReference type="FunFam" id="3.80.10.10:FF:001360">
    <property type="entry name" value="Uncharacterized protein"/>
    <property type="match status" value="1"/>
</dbReference>
<dbReference type="OrthoDB" id="27267at2759"/>
<dbReference type="SMART" id="SM00013">
    <property type="entry name" value="LRRNT"/>
    <property type="match status" value="1"/>
</dbReference>
<dbReference type="SMART" id="SM00364">
    <property type="entry name" value="LRR_BAC"/>
    <property type="match status" value="5"/>
</dbReference>
<evidence type="ECO:0000256" key="3">
    <source>
        <dbReference type="ARBA" id="ARBA00022737"/>
    </source>
</evidence>
<evidence type="ECO:0000256" key="4">
    <source>
        <dbReference type="ARBA" id="ARBA00023180"/>
    </source>
</evidence>
<evidence type="ECO:0000313" key="9">
    <source>
        <dbReference type="EMBL" id="CAB1444729.1"/>
    </source>
</evidence>
<feature type="domain" description="LRRCT" evidence="8">
    <location>
        <begin position="430"/>
        <end position="483"/>
    </location>
</feature>
<dbReference type="Proteomes" id="UP001153269">
    <property type="component" value="Unassembled WGS sequence"/>
</dbReference>
<keyword evidence="3" id="KW-0677">Repeat</keyword>
<dbReference type="Pfam" id="PF13855">
    <property type="entry name" value="LRR_8"/>
    <property type="match status" value="3"/>
</dbReference>
<evidence type="ECO:0000313" key="10">
    <source>
        <dbReference type="Proteomes" id="UP001153269"/>
    </source>
</evidence>
<dbReference type="InterPro" id="IPR000483">
    <property type="entry name" value="Cys-rich_flank_reg_C"/>
</dbReference>
<evidence type="ECO:0000256" key="1">
    <source>
        <dbReference type="ARBA" id="ARBA00022614"/>
    </source>
</evidence>
<dbReference type="EMBL" id="CADEAL010003435">
    <property type="protein sequence ID" value="CAB1444729.1"/>
    <property type="molecule type" value="Genomic_DNA"/>
</dbReference>
<dbReference type="GO" id="GO:0005886">
    <property type="term" value="C:plasma membrane"/>
    <property type="evidence" value="ECO:0007669"/>
    <property type="project" value="TreeGrafter"/>
</dbReference>
<dbReference type="FunFam" id="3.80.10.10:FF:000770">
    <property type="entry name" value="Uncharacterized protein"/>
    <property type="match status" value="1"/>
</dbReference>
<evidence type="ECO:0000256" key="2">
    <source>
        <dbReference type="ARBA" id="ARBA00022729"/>
    </source>
</evidence>
<dbReference type="PANTHER" id="PTHR24369:SF213">
    <property type="entry name" value="INSULIN LIKE GROWTH FACTOR BINDING PROTEIN ACID LABILE SUBUNIT"/>
    <property type="match status" value="1"/>
</dbReference>
<dbReference type="InterPro" id="IPR000372">
    <property type="entry name" value="LRRNT"/>
</dbReference>
<feature type="transmembrane region" description="Helical" evidence="5">
    <location>
        <begin position="564"/>
        <end position="591"/>
    </location>
</feature>
<dbReference type="PROSITE" id="PS51450">
    <property type="entry name" value="LRR"/>
    <property type="match status" value="5"/>
</dbReference>
<keyword evidence="4" id="KW-0325">Glycoprotein</keyword>
<dbReference type="Gene3D" id="3.80.10.10">
    <property type="entry name" value="Ribonuclease Inhibitor"/>
    <property type="match status" value="2"/>
</dbReference>
<comment type="caution">
    <text evidence="9">The sequence shown here is derived from an EMBL/GenBank/DDBJ whole genome shotgun (WGS) entry which is preliminary data.</text>
</comment>
<name>A0A9N7V9X8_PLEPL</name>
<keyword evidence="5" id="KW-0472">Membrane</keyword>
<keyword evidence="10" id="KW-1185">Reference proteome</keyword>
<keyword evidence="2 6" id="KW-0732">Signal</keyword>
<dbReference type="InterPro" id="IPR050541">
    <property type="entry name" value="LRR_TM_domain-containing"/>
</dbReference>
<dbReference type="SMART" id="SM00369">
    <property type="entry name" value="LRR_TYP"/>
    <property type="match status" value="13"/>
</dbReference>
<proteinExistence type="predicted"/>
<feature type="chain" id="PRO_5040480328" evidence="6">
    <location>
        <begin position="25"/>
        <end position="605"/>
    </location>
</feature>
<keyword evidence="5" id="KW-1133">Transmembrane helix</keyword>
<organism evidence="9 10">
    <name type="scientific">Pleuronectes platessa</name>
    <name type="common">European plaice</name>
    <dbReference type="NCBI Taxonomy" id="8262"/>
    <lineage>
        <taxon>Eukaryota</taxon>
        <taxon>Metazoa</taxon>
        <taxon>Chordata</taxon>
        <taxon>Craniata</taxon>
        <taxon>Vertebrata</taxon>
        <taxon>Euteleostomi</taxon>
        <taxon>Actinopterygii</taxon>
        <taxon>Neopterygii</taxon>
        <taxon>Teleostei</taxon>
        <taxon>Neoteleostei</taxon>
        <taxon>Acanthomorphata</taxon>
        <taxon>Carangaria</taxon>
        <taxon>Pleuronectiformes</taxon>
        <taxon>Pleuronectoidei</taxon>
        <taxon>Pleuronectidae</taxon>
        <taxon>Pleuronectes</taxon>
    </lineage>
</organism>
<keyword evidence="5" id="KW-0812">Transmembrane</keyword>
<sequence>MDSCFRGPLWITLILFMRPHCSYSSEGRPVCPRSCDCSYNNVVLCTGDMVQDIPKEMPPQTYEVYLNNTNMNVINDQSLKNLDFMQRFGLTHSHLHTIRPLAFHVAPKLRFIKLSSNNLTTLPSLVFSPLTILEQLFLDGNQLETISPEIFHRLVKLQVLDLGRNKLIDLPPDVFDGLTELAYLNLARNRLKRLSPTIFHSLVNLLKLYMYNNRLEALESKMFDALVNLQELLIDHNQIARLPRLLFHPLTNLTSLTLSSNQLQAVPQETFYNMPKLRKLTLYNNPLLSLPPQLMGHMPEMRELYLYNTKLTTVPGNLFSNMSGLLMLHLHLNHHLRELPADLFCCLPQLRKLSLKYNDLHYLHPQLFSKLTSLNMLVLSGNSLQNLTKNLFQGLEELQTIDLKDNYLKTLPGDIFLSNEALGTLTLIGNPWDCTCSIRGIARWIRSNARVVIDKGNVTCRSPSDKRHRTLASLQDQEFSYCDVSTEFPGKKNLPASAQPFHAISTSRSASTTTPPATPSSTSEVIKPQVFHGRLVIEQGPEYVHHNHHRGWVLVWFLPSDTAWAGFLMFCHILLATTGLFLILAAMYTLCRLDKTMDKLKAECT</sequence>
<keyword evidence="1" id="KW-0433">Leucine-rich repeat</keyword>
<dbReference type="AlphaFoldDB" id="A0A9N7V9X8"/>
<evidence type="ECO:0000259" key="7">
    <source>
        <dbReference type="SMART" id="SM00013"/>
    </source>
</evidence>
<reference evidence="9" key="1">
    <citation type="submission" date="2020-03" db="EMBL/GenBank/DDBJ databases">
        <authorList>
            <person name="Weist P."/>
        </authorList>
    </citation>
    <scope>NUCLEOTIDE SEQUENCE</scope>
</reference>
<dbReference type="SMART" id="SM00082">
    <property type="entry name" value="LRRCT"/>
    <property type="match status" value="1"/>
</dbReference>
<evidence type="ECO:0000256" key="5">
    <source>
        <dbReference type="SAM" id="Phobius"/>
    </source>
</evidence>
<dbReference type="InterPro" id="IPR003591">
    <property type="entry name" value="Leu-rich_rpt_typical-subtyp"/>
</dbReference>
<feature type="domain" description="LRRNT" evidence="7">
    <location>
        <begin position="30"/>
        <end position="63"/>
    </location>
</feature>
<evidence type="ECO:0000256" key="6">
    <source>
        <dbReference type="SAM" id="SignalP"/>
    </source>
</evidence>
<dbReference type="SUPFAM" id="SSF52058">
    <property type="entry name" value="L domain-like"/>
    <property type="match status" value="2"/>
</dbReference>
<protein>
    <submittedName>
        <fullName evidence="9">Uncharacterized protein</fullName>
    </submittedName>
</protein>
<gene>
    <name evidence="9" type="ORF">PLEPLA_LOCUS32447</name>
</gene>
<dbReference type="InterPro" id="IPR032675">
    <property type="entry name" value="LRR_dom_sf"/>
</dbReference>
<dbReference type="PANTHER" id="PTHR24369">
    <property type="entry name" value="ANTIGEN BSP, PUTATIVE-RELATED"/>
    <property type="match status" value="1"/>
</dbReference>